<keyword evidence="2" id="KW-1185">Reference proteome</keyword>
<evidence type="ECO:0000313" key="2">
    <source>
        <dbReference type="Proteomes" id="UP000711614"/>
    </source>
</evidence>
<proteinExistence type="predicted"/>
<name>A0ABS4YTG7_9MICC</name>
<evidence type="ECO:0000313" key="1">
    <source>
        <dbReference type="EMBL" id="MBP2412105.1"/>
    </source>
</evidence>
<comment type="caution">
    <text evidence="1">The sequence shown here is derived from an EMBL/GenBank/DDBJ whole genome shotgun (WGS) entry which is preliminary data.</text>
</comment>
<organism evidence="1 2">
    <name type="scientific">Arthrobacter stackebrandtii</name>
    <dbReference type="NCBI Taxonomy" id="272161"/>
    <lineage>
        <taxon>Bacteria</taxon>
        <taxon>Bacillati</taxon>
        <taxon>Actinomycetota</taxon>
        <taxon>Actinomycetes</taxon>
        <taxon>Micrococcales</taxon>
        <taxon>Micrococcaceae</taxon>
        <taxon>Arthrobacter</taxon>
    </lineage>
</organism>
<protein>
    <submittedName>
        <fullName evidence="1">Uncharacterized protein</fullName>
    </submittedName>
</protein>
<dbReference type="EMBL" id="JAGIOI010000001">
    <property type="protein sequence ID" value="MBP2412105.1"/>
    <property type="molecule type" value="Genomic_DNA"/>
</dbReference>
<accession>A0ABS4YTG7</accession>
<reference evidence="1 2" key="1">
    <citation type="submission" date="2021-03" db="EMBL/GenBank/DDBJ databases">
        <title>Sequencing the genomes of 1000 actinobacteria strains.</title>
        <authorList>
            <person name="Klenk H.-P."/>
        </authorList>
    </citation>
    <scope>NUCLEOTIDE SEQUENCE [LARGE SCALE GENOMIC DNA]</scope>
    <source>
        <strain evidence="1 2">DSM 16005</strain>
    </source>
</reference>
<dbReference type="Proteomes" id="UP000711614">
    <property type="component" value="Unassembled WGS sequence"/>
</dbReference>
<gene>
    <name evidence="1" type="ORF">JOF48_000904</name>
</gene>
<sequence length="73" mass="7516">MAAKVRPEFSAAAFPEITAAGRKTCDGAGHLGSEAEPAAAVLWAPADGGVEPAGYASQRTAATLNRQMMRWLG</sequence>